<feature type="region of interest" description="Disordered" evidence="1">
    <location>
        <begin position="196"/>
        <end position="224"/>
    </location>
</feature>
<evidence type="ECO:0000256" key="1">
    <source>
        <dbReference type="SAM" id="MobiDB-lite"/>
    </source>
</evidence>
<dbReference type="EMBL" id="JANTQA010000042">
    <property type="protein sequence ID" value="KAJ3434557.1"/>
    <property type="molecule type" value="Genomic_DNA"/>
</dbReference>
<dbReference type="GO" id="GO:0034044">
    <property type="term" value="C:exomer complex"/>
    <property type="evidence" value="ECO:0007669"/>
    <property type="project" value="UniProtKB-ARBA"/>
</dbReference>
<feature type="region of interest" description="Disordered" evidence="1">
    <location>
        <begin position="662"/>
        <end position="881"/>
    </location>
</feature>
<feature type="region of interest" description="Disordered" evidence="1">
    <location>
        <begin position="905"/>
        <end position="952"/>
    </location>
</feature>
<feature type="compositionally biased region" description="Low complexity" evidence="1">
    <location>
        <begin position="743"/>
        <end position="753"/>
    </location>
</feature>
<evidence type="ECO:0000313" key="2">
    <source>
        <dbReference type="EMBL" id="KAJ3434557.1"/>
    </source>
</evidence>
<feature type="compositionally biased region" description="Acidic residues" evidence="1">
    <location>
        <begin position="914"/>
        <end position="924"/>
    </location>
</feature>
<sequence length="1142" mass="134806">MKTISDLYECVESKLGESLISRSKQLKESSKTYEIPDLIHLVKQDTSKDNTKPIGFYHHCIGVDFSKGVSSIAAYFGRLLSSQQKKSRLSFNRANWVIVAGTYCAYDPISKVDLRVSFSLPGTFKPRWIKLNKNLTQEEETQPKNEDLLWQYLSLASFVRTWCLKPNFMKYPSLIVHYELDPFNYQNKDNLISFEKTSKTKEKENDQEKRKEKEEEEEDEKSIKKRKLDQKLKQKEKLKALELIYQTQSKKLNECLKIARNQLTKGLGTKLSHKNPKLLSTVSHNLLTYALIAFFNNNSLYQKGENFFLQLLKDDWGYCALISKCMRKNGKVKEALQLLLESNSKVPESIPILKEIVKCYNLLQDNLESFSYARKIHHFIPFSPNSWKILAYEFLNQKKFNQTFEILNLIPPDANTTKNRNIWNNKKNNSSETTTILDFFNLRNHDKEKDNQSLMPKPVEVTQPIKTKWIYDWKTIVMKMKRYSNISSVFSKLKNQPIKNQQNEIANKILVQMNTILGWESLLTEKKKFFDGEKKLKKREGILNQFHVKDLKLTDEMWSEWLNDQEDLEDNLDEMYNNSFWKNEDKHNFDVNYEKVGRTYKSQLRNTGFLQFSRDAEFINTNINDNMDEKEEKEEKENLKSYKMIKKENEKKKEIENKKTIENENEEKESENKLKKEEKKEKEEKEEREEKKEKEEKEKEKGNIKSFDLIKHENVTDPKMENQQEKKPSELKTQTFSGKEDSSNMGGWSGSSSFDLFDNGEEENNPKHSSNDKETGNNKDEDKLESGKEENQNDNEHEEKLKKNKKLKKEITLEKESSLADFSNFKPKSEFSSIHEQDLSKLKEWKEKKSENIKEKEKEKEKEKKKEKGSEINKEITHNNNKIIKNNLSNDLSISKQQNNNKLNNLGYFGASESDSESESEPESDFGFGNVEKKKPSSKNDPKEKENQKYNPKFVRPSNVKSFIYNTYPKRWLKAEFKLLKKDLKIYNKISMESSPKRWEENKIKQTPINEWEMIGDICKRLNKMKEARQAYFNAIAEPKNKDLLYYCITFKLLRLLNDRKGITKVLQVCNILVNFENCDQNNHELSLLFKQQICSSIFKLIQKNGWSNLNQYIQLHKNKIHQRLQDFVLIGKYLKVDGYDR</sequence>
<protein>
    <submittedName>
        <fullName evidence="2">Bud site selection protein 7-related</fullName>
    </submittedName>
</protein>
<dbReference type="Proteomes" id="UP001146793">
    <property type="component" value="Unassembled WGS sequence"/>
</dbReference>
<dbReference type="PANTHER" id="PTHR31975">
    <property type="entry name" value="BUD SITE SELECTION PROTEIN 7-RELATED"/>
    <property type="match status" value="1"/>
</dbReference>
<feature type="compositionally biased region" description="Basic and acidic residues" evidence="1">
    <location>
        <begin position="809"/>
        <end position="818"/>
    </location>
</feature>
<dbReference type="InterPro" id="IPR015374">
    <property type="entry name" value="ChAPs"/>
</dbReference>
<feature type="compositionally biased region" description="Basic and acidic residues" evidence="1">
    <location>
        <begin position="196"/>
        <end position="213"/>
    </location>
</feature>
<organism evidence="2 3">
    <name type="scientific">Anaeramoeba flamelloides</name>
    <dbReference type="NCBI Taxonomy" id="1746091"/>
    <lineage>
        <taxon>Eukaryota</taxon>
        <taxon>Metamonada</taxon>
        <taxon>Anaeramoebidae</taxon>
        <taxon>Anaeramoeba</taxon>
    </lineage>
</organism>
<feature type="compositionally biased region" description="Basic and acidic residues" evidence="1">
    <location>
        <begin position="764"/>
        <end position="801"/>
    </location>
</feature>
<accession>A0AAV7Z0J0</accession>
<feature type="compositionally biased region" description="Basic and acidic residues" evidence="1">
    <location>
        <begin position="827"/>
        <end position="877"/>
    </location>
</feature>
<evidence type="ECO:0000313" key="3">
    <source>
        <dbReference type="Proteomes" id="UP001146793"/>
    </source>
</evidence>
<proteinExistence type="predicted"/>
<dbReference type="GO" id="GO:0006893">
    <property type="term" value="P:Golgi to plasma membrane transport"/>
    <property type="evidence" value="ECO:0007669"/>
    <property type="project" value="TreeGrafter"/>
</dbReference>
<feature type="compositionally biased region" description="Basic and acidic residues" evidence="1">
    <location>
        <begin position="931"/>
        <end position="948"/>
    </location>
</feature>
<name>A0AAV7Z0J0_9EUKA</name>
<gene>
    <name evidence="2" type="ORF">M0812_01675</name>
</gene>
<dbReference type="PANTHER" id="PTHR31975:SF1">
    <property type="entry name" value="BUD SITE SELECTION PROTEIN 7-RELATED"/>
    <property type="match status" value="1"/>
</dbReference>
<reference evidence="2" key="1">
    <citation type="submission" date="2022-08" db="EMBL/GenBank/DDBJ databases">
        <title>Novel sulphate-reducing endosymbionts in the free-living metamonad Anaeramoeba.</title>
        <authorList>
            <person name="Jerlstrom-Hultqvist J."/>
            <person name="Cepicka I."/>
            <person name="Gallot-Lavallee L."/>
            <person name="Salas-Leiva D."/>
            <person name="Curtis B.A."/>
            <person name="Zahonova K."/>
            <person name="Pipaliya S."/>
            <person name="Dacks J."/>
            <person name="Roger A.J."/>
        </authorList>
    </citation>
    <scope>NUCLEOTIDE SEQUENCE</scope>
    <source>
        <strain evidence="2">Busselton2</strain>
    </source>
</reference>
<feature type="compositionally biased region" description="Basic and acidic residues" evidence="1">
    <location>
        <begin position="670"/>
        <end position="730"/>
    </location>
</feature>
<comment type="caution">
    <text evidence="2">The sequence shown here is derived from an EMBL/GenBank/DDBJ whole genome shotgun (WGS) entry which is preliminary data.</text>
</comment>
<dbReference type="AlphaFoldDB" id="A0AAV7Z0J0"/>
<dbReference type="InterPro" id="IPR011990">
    <property type="entry name" value="TPR-like_helical_dom_sf"/>
</dbReference>
<dbReference type="Gene3D" id="1.25.40.10">
    <property type="entry name" value="Tetratricopeptide repeat domain"/>
    <property type="match status" value="2"/>
</dbReference>
<dbReference type="Pfam" id="PF09295">
    <property type="entry name" value="ChAPs"/>
    <property type="match status" value="1"/>
</dbReference>